<dbReference type="AlphaFoldDB" id="A0AAD3MDD2"/>
<sequence length="297" mass="32776">MIPYRQMSLIPAKIIKALLSCVTSTKRTREVEEASCRSSAMASTAAELEYVRTQESSDGPGAEIACPTAAAGGGVGAERTGSNRATNQSRVMAAVVWLPAPRGPEDPRLGPSLRFLSYRYAEVLRLTVTGTFDLLTPLITYGMVEEFSADIMIFFAEGFYGRTAAHSSRGRAWHTLLFPAMTILVACMNWSCSGSEHSHEFLPPSWPFYQWMDTENFQLPDDGPGEAYSNFMVLDQPQPLPNTSYTHYTPQPPYSPDKPHGLLTSVMDILDTIAILRGEMFVFTNPPRTAEVFDLTV</sequence>
<keyword evidence="1" id="KW-0378">Hydrolase</keyword>
<keyword evidence="1" id="KW-0645">Protease</keyword>
<name>A0AAD3MDD2_LATJO</name>
<dbReference type="GO" id="GO:0008237">
    <property type="term" value="F:metallopeptidase activity"/>
    <property type="evidence" value="ECO:0007669"/>
    <property type="project" value="UniProtKB-KW"/>
</dbReference>
<protein>
    <submittedName>
        <fullName evidence="1">Matrix metalloproteinase-14b</fullName>
    </submittedName>
</protein>
<organism evidence="1 2">
    <name type="scientific">Lates japonicus</name>
    <name type="common">Japanese lates</name>
    <dbReference type="NCBI Taxonomy" id="270547"/>
    <lineage>
        <taxon>Eukaryota</taxon>
        <taxon>Metazoa</taxon>
        <taxon>Chordata</taxon>
        <taxon>Craniata</taxon>
        <taxon>Vertebrata</taxon>
        <taxon>Euteleostomi</taxon>
        <taxon>Actinopterygii</taxon>
        <taxon>Neopterygii</taxon>
        <taxon>Teleostei</taxon>
        <taxon>Neoteleostei</taxon>
        <taxon>Acanthomorphata</taxon>
        <taxon>Carangaria</taxon>
        <taxon>Carangaria incertae sedis</taxon>
        <taxon>Centropomidae</taxon>
        <taxon>Lates</taxon>
    </lineage>
</organism>
<evidence type="ECO:0000313" key="1">
    <source>
        <dbReference type="EMBL" id="GLD51424.1"/>
    </source>
</evidence>
<comment type="caution">
    <text evidence="1">The sequence shown here is derived from an EMBL/GenBank/DDBJ whole genome shotgun (WGS) entry which is preliminary data.</text>
</comment>
<proteinExistence type="predicted"/>
<reference evidence="1" key="1">
    <citation type="submission" date="2022-08" db="EMBL/GenBank/DDBJ databases">
        <title>Genome sequencing of akame (Lates japonicus).</title>
        <authorList>
            <person name="Hashiguchi Y."/>
            <person name="Takahashi H."/>
        </authorList>
    </citation>
    <scope>NUCLEOTIDE SEQUENCE</scope>
    <source>
        <strain evidence="1">Kochi</strain>
    </source>
</reference>
<evidence type="ECO:0000313" key="2">
    <source>
        <dbReference type="Proteomes" id="UP001279410"/>
    </source>
</evidence>
<gene>
    <name evidence="1" type="ORF">AKAME5_000448200</name>
</gene>
<keyword evidence="2" id="KW-1185">Reference proteome</keyword>
<accession>A0AAD3MDD2</accession>
<dbReference type="Proteomes" id="UP001279410">
    <property type="component" value="Unassembled WGS sequence"/>
</dbReference>
<keyword evidence="1" id="KW-0482">Metalloprotease</keyword>
<dbReference type="EMBL" id="BRZM01000010">
    <property type="protein sequence ID" value="GLD51424.1"/>
    <property type="molecule type" value="Genomic_DNA"/>
</dbReference>